<dbReference type="PANTHER" id="PTHR39473">
    <property type="match status" value="1"/>
</dbReference>
<organism evidence="1 2">
    <name type="scientific">Flavobacterium sinopsychrotolerans</name>
    <dbReference type="NCBI Taxonomy" id="604089"/>
    <lineage>
        <taxon>Bacteria</taxon>
        <taxon>Pseudomonadati</taxon>
        <taxon>Bacteroidota</taxon>
        <taxon>Flavobacteriia</taxon>
        <taxon>Flavobacteriales</taxon>
        <taxon>Flavobacteriaceae</taxon>
        <taxon>Flavobacterium</taxon>
    </lineage>
</organism>
<name>A0A1H8QZR9_9FLAO</name>
<sequence length="162" mass="18803">MLIPSINNSLNELVDLLNQLSQKEYSSSCAELSNATIGEHTRHIIEMFHCLENQYDSGLVNYDKRERNIRIQTDTVFAIKNIVLIQQNLDKKNKNIELLQIIDGEEIRIESNYFRELLYNLEHCIHHQALIKVAILQCETVTIDPNFGVARSTIEYRNQCAQ</sequence>
<evidence type="ECO:0008006" key="3">
    <source>
        <dbReference type="Google" id="ProtNLM"/>
    </source>
</evidence>
<keyword evidence="2" id="KW-1185">Reference proteome</keyword>
<dbReference type="OrthoDB" id="1162179at2"/>
<dbReference type="EMBL" id="FODN01000009">
    <property type="protein sequence ID" value="SEO59819.1"/>
    <property type="molecule type" value="Genomic_DNA"/>
</dbReference>
<evidence type="ECO:0000313" key="2">
    <source>
        <dbReference type="Proteomes" id="UP000198657"/>
    </source>
</evidence>
<protein>
    <recommendedName>
        <fullName evidence="3">DinB family protein</fullName>
    </recommendedName>
</protein>
<proteinExistence type="predicted"/>
<reference evidence="2" key="1">
    <citation type="submission" date="2016-10" db="EMBL/GenBank/DDBJ databases">
        <authorList>
            <person name="Varghese N."/>
            <person name="Submissions S."/>
        </authorList>
    </citation>
    <scope>NUCLEOTIDE SEQUENCE [LARGE SCALE GENOMIC DNA]</scope>
    <source>
        <strain evidence="2">CGMCC 1.8704</strain>
    </source>
</reference>
<dbReference type="PANTHER" id="PTHR39473:SF1">
    <property type="entry name" value="DINB-LIKE DOMAIN-CONTAINING PROTEIN"/>
    <property type="match status" value="1"/>
</dbReference>
<dbReference type="AlphaFoldDB" id="A0A1H8QZR9"/>
<dbReference type="STRING" id="604089.SAMN04487942_3155"/>
<accession>A0A1H8QZR9</accession>
<gene>
    <name evidence="1" type="ORF">SAMN04487942_3155</name>
</gene>
<dbReference type="Proteomes" id="UP000198657">
    <property type="component" value="Unassembled WGS sequence"/>
</dbReference>
<evidence type="ECO:0000313" key="1">
    <source>
        <dbReference type="EMBL" id="SEO59819.1"/>
    </source>
</evidence>
<dbReference type="RefSeq" id="WP_091173511.1">
    <property type="nucleotide sequence ID" value="NZ_CBCSFM010000008.1"/>
</dbReference>